<evidence type="ECO:0000313" key="2">
    <source>
        <dbReference type="Proteomes" id="UP000198341"/>
    </source>
</evidence>
<dbReference type="Proteomes" id="UP000198341">
    <property type="component" value="Chromosome 13"/>
</dbReference>
<gene>
    <name evidence="1" type="ordered locus">Bathy13g01820</name>
</gene>
<evidence type="ECO:0000313" key="1">
    <source>
        <dbReference type="EMBL" id="CCO19282.1"/>
    </source>
</evidence>
<name>K8EM14_9CHLO</name>
<dbReference type="KEGG" id="bpg:Bathy13g01820"/>
<dbReference type="STRING" id="41875.K8EM14"/>
<sequence length="269" mass="27363">MAKYYPDIAKGAKDLFTGALSYENKFSLDAKPISGGSISASIKNADTPTGTLTTSYVVDAITGEVELSKSGFSKGTVKYNAKDSTTQATVSSLSNPLDGLKLSNSTLIGQVGVKSEITKQLKGTLSACYVSGPGAMGVETAISKAGGIGATSFAAQCKVGDVMYSAKTTMKLDAYQVAAVNGVGAGETVGVAVDGKAGGDVKASLAYAKKLGGGHSVKCVVVNPVKKSFDPVVSANFVTSVLPKTTTTVAVQVDKALKYKYGVQLATKA</sequence>
<dbReference type="AlphaFoldDB" id="K8EM14"/>
<dbReference type="GeneID" id="19012134"/>
<proteinExistence type="predicted"/>
<organism evidence="1 2">
    <name type="scientific">Bathycoccus prasinos</name>
    <dbReference type="NCBI Taxonomy" id="41875"/>
    <lineage>
        <taxon>Eukaryota</taxon>
        <taxon>Viridiplantae</taxon>
        <taxon>Chlorophyta</taxon>
        <taxon>Mamiellophyceae</taxon>
        <taxon>Mamiellales</taxon>
        <taxon>Bathycoccaceae</taxon>
        <taxon>Bathycoccus</taxon>
    </lineage>
</organism>
<protein>
    <submittedName>
        <fullName evidence="1">Uncharacterized protein</fullName>
    </submittedName>
</protein>
<dbReference type="EMBL" id="FO082266">
    <property type="protein sequence ID" value="CCO19282.1"/>
    <property type="molecule type" value="Genomic_DNA"/>
</dbReference>
<accession>K8EM14</accession>
<keyword evidence="2" id="KW-1185">Reference proteome</keyword>
<dbReference type="OrthoDB" id="495246at2759"/>
<dbReference type="RefSeq" id="XP_007509479.1">
    <property type="nucleotide sequence ID" value="XM_007509417.1"/>
</dbReference>
<reference evidence="1 2" key="1">
    <citation type="submission" date="2011-10" db="EMBL/GenBank/DDBJ databases">
        <authorList>
            <person name="Genoscope - CEA"/>
        </authorList>
    </citation>
    <scope>NUCLEOTIDE SEQUENCE [LARGE SCALE GENOMIC DNA]</scope>
    <source>
        <strain evidence="1 2">RCC 1105</strain>
    </source>
</reference>